<keyword evidence="3" id="KW-0223">Dioxygenase</keyword>
<dbReference type="Proteomes" id="UP001338582">
    <property type="component" value="Chromosome 4"/>
</dbReference>
<keyword evidence="4" id="KW-0560">Oxidoreductase</keyword>
<dbReference type="InterPro" id="IPR005123">
    <property type="entry name" value="Oxoglu/Fe-dep_dioxygenase_dom"/>
</dbReference>
<organism evidence="7 8">
    <name type="scientific">Australozyma saopauloensis</name>
    <dbReference type="NCBI Taxonomy" id="291208"/>
    <lineage>
        <taxon>Eukaryota</taxon>
        <taxon>Fungi</taxon>
        <taxon>Dikarya</taxon>
        <taxon>Ascomycota</taxon>
        <taxon>Saccharomycotina</taxon>
        <taxon>Pichiomycetes</taxon>
        <taxon>Metschnikowiaceae</taxon>
        <taxon>Australozyma</taxon>
    </lineage>
</organism>
<feature type="domain" description="Fe2OG dioxygenase" evidence="6">
    <location>
        <begin position="126"/>
        <end position="235"/>
    </location>
</feature>
<dbReference type="InterPro" id="IPR006620">
    <property type="entry name" value="Pro_4_hyd_alph"/>
</dbReference>
<dbReference type="GO" id="GO:0031418">
    <property type="term" value="F:L-ascorbic acid binding"/>
    <property type="evidence" value="ECO:0007669"/>
    <property type="project" value="InterPro"/>
</dbReference>
<accession>A0AAX4HCL6</accession>
<gene>
    <name evidence="7" type="ORF">PUMCH_003547</name>
</gene>
<dbReference type="InterPro" id="IPR045054">
    <property type="entry name" value="P4HA-like"/>
</dbReference>
<evidence type="ECO:0000313" key="8">
    <source>
        <dbReference type="Proteomes" id="UP001338582"/>
    </source>
</evidence>
<dbReference type="PROSITE" id="PS51471">
    <property type="entry name" value="FE2OG_OXY"/>
    <property type="match status" value="1"/>
</dbReference>
<keyword evidence="8" id="KW-1185">Reference proteome</keyword>
<dbReference type="KEGG" id="asau:88174610"/>
<evidence type="ECO:0000256" key="2">
    <source>
        <dbReference type="ARBA" id="ARBA00022723"/>
    </source>
</evidence>
<name>A0AAX4HCL6_9ASCO</name>
<evidence type="ECO:0000313" key="7">
    <source>
        <dbReference type="EMBL" id="WPK26199.1"/>
    </source>
</evidence>
<dbReference type="GO" id="GO:0005783">
    <property type="term" value="C:endoplasmic reticulum"/>
    <property type="evidence" value="ECO:0007669"/>
    <property type="project" value="TreeGrafter"/>
</dbReference>
<dbReference type="EMBL" id="CP138897">
    <property type="protein sequence ID" value="WPK26199.1"/>
    <property type="molecule type" value="Genomic_DNA"/>
</dbReference>
<evidence type="ECO:0000256" key="1">
    <source>
        <dbReference type="ARBA" id="ARBA00001961"/>
    </source>
</evidence>
<reference evidence="7 8" key="1">
    <citation type="submission" date="2023-10" db="EMBL/GenBank/DDBJ databases">
        <title>Draft Genome Sequence of Candida saopaulonensis from a very Premature Infant with Sepsis.</title>
        <authorList>
            <person name="Ning Y."/>
            <person name="Dai R."/>
            <person name="Xiao M."/>
            <person name="Xu Y."/>
            <person name="Yan Q."/>
            <person name="Zhang L."/>
        </authorList>
    </citation>
    <scope>NUCLEOTIDE SEQUENCE [LARGE SCALE GENOMIC DNA]</scope>
    <source>
        <strain evidence="7 8">19XY460</strain>
    </source>
</reference>
<dbReference type="PANTHER" id="PTHR10869:SF236">
    <property type="entry name" value="PROLYL 4-HYDROXYLASE ALPHA SUBUNIT DOMAIN-CONTAINING PROTEIN"/>
    <property type="match status" value="1"/>
</dbReference>
<sequence length="235" mass="26686">MKLKQKETKYAFPASLDGLHKSATKLFFKPQPESLIDGQVITIDHFFSDEFCSELITSFQRNIKLETTPLIKSREYSPRVNDRVSLVDYSAADSLWQYFRYVLLNPLGIDDEDLERITDEFASARSLNPQLRVYRYTAGHFFGKHYDESVICPIASDPSKKGHTKWTLLIYLSGGDDLAGGATIFYPEGRGVPPLKVNPRRGTALLHKHGDDCLKHEGELVKGGEKWILRSDVTF</sequence>
<dbReference type="Pfam" id="PF13640">
    <property type="entry name" value="2OG-FeII_Oxy_3"/>
    <property type="match status" value="1"/>
</dbReference>
<dbReference type="GO" id="GO:0004656">
    <property type="term" value="F:procollagen-proline 4-dioxygenase activity"/>
    <property type="evidence" value="ECO:0007669"/>
    <property type="project" value="TreeGrafter"/>
</dbReference>
<dbReference type="GeneID" id="88174610"/>
<dbReference type="RefSeq" id="XP_062878580.1">
    <property type="nucleotide sequence ID" value="XM_063022510.1"/>
</dbReference>
<proteinExistence type="predicted"/>
<protein>
    <recommendedName>
        <fullName evidence="6">Fe2OG dioxygenase domain-containing protein</fullName>
    </recommendedName>
</protein>
<dbReference type="Gene3D" id="2.60.120.620">
    <property type="entry name" value="q2cbj1_9rhob like domain"/>
    <property type="match status" value="1"/>
</dbReference>
<evidence type="ECO:0000259" key="6">
    <source>
        <dbReference type="PROSITE" id="PS51471"/>
    </source>
</evidence>
<keyword evidence="5" id="KW-0408">Iron</keyword>
<dbReference type="PANTHER" id="PTHR10869">
    <property type="entry name" value="PROLYL 4-HYDROXYLASE ALPHA SUBUNIT"/>
    <property type="match status" value="1"/>
</dbReference>
<dbReference type="SMART" id="SM00702">
    <property type="entry name" value="P4Hc"/>
    <property type="match status" value="1"/>
</dbReference>
<dbReference type="AlphaFoldDB" id="A0AAX4HCL6"/>
<dbReference type="InterPro" id="IPR044862">
    <property type="entry name" value="Pro_4_hyd_alph_FE2OG_OXY"/>
</dbReference>
<evidence type="ECO:0000256" key="5">
    <source>
        <dbReference type="ARBA" id="ARBA00023004"/>
    </source>
</evidence>
<dbReference type="GO" id="GO:0005506">
    <property type="term" value="F:iron ion binding"/>
    <property type="evidence" value="ECO:0007669"/>
    <property type="project" value="InterPro"/>
</dbReference>
<evidence type="ECO:0000256" key="3">
    <source>
        <dbReference type="ARBA" id="ARBA00022964"/>
    </source>
</evidence>
<comment type="cofactor">
    <cofactor evidence="1">
        <name>L-ascorbate</name>
        <dbReference type="ChEBI" id="CHEBI:38290"/>
    </cofactor>
</comment>
<keyword evidence="2" id="KW-0479">Metal-binding</keyword>
<evidence type="ECO:0000256" key="4">
    <source>
        <dbReference type="ARBA" id="ARBA00023002"/>
    </source>
</evidence>